<evidence type="ECO:0000256" key="9">
    <source>
        <dbReference type="ARBA" id="ARBA00023242"/>
    </source>
</evidence>
<keyword evidence="7" id="KW-0862">Zinc</keyword>
<evidence type="ECO:0000256" key="11">
    <source>
        <dbReference type="SAM" id="MobiDB-lite"/>
    </source>
</evidence>
<gene>
    <name evidence="13" type="ORF">AAG570_012596</name>
</gene>
<dbReference type="Proteomes" id="UP001558652">
    <property type="component" value="Unassembled WGS sequence"/>
</dbReference>
<proteinExistence type="predicted"/>
<evidence type="ECO:0000256" key="7">
    <source>
        <dbReference type="ARBA" id="ARBA00022833"/>
    </source>
</evidence>
<dbReference type="Gene3D" id="3.30.160.60">
    <property type="entry name" value="Classic Zinc Finger"/>
    <property type="match status" value="6"/>
</dbReference>
<feature type="region of interest" description="Disordered" evidence="11">
    <location>
        <begin position="340"/>
        <end position="360"/>
    </location>
</feature>
<dbReference type="PROSITE" id="PS50157">
    <property type="entry name" value="ZINC_FINGER_C2H2_2"/>
    <property type="match status" value="7"/>
</dbReference>
<evidence type="ECO:0000256" key="8">
    <source>
        <dbReference type="ARBA" id="ARBA00022843"/>
    </source>
</evidence>
<dbReference type="SUPFAM" id="SSF57667">
    <property type="entry name" value="beta-beta-alpha zinc fingers"/>
    <property type="match status" value="3"/>
</dbReference>
<dbReference type="GO" id="GO:0000785">
    <property type="term" value="C:chromatin"/>
    <property type="evidence" value="ECO:0007669"/>
    <property type="project" value="UniProtKB-ARBA"/>
</dbReference>
<feature type="domain" description="C2H2-type" evidence="12">
    <location>
        <begin position="177"/>
        <end position="205"/>
    </location>
</feature>
<keyword evidence="14" id="KW-1185">Reference proteome</keyword>
<dbReference type="InterPro" id="IPR036236">
    <property type="entry name" value="Znf_C2H2_sf"/>
</dbReference>
<keyword evidence="6 10" id="KW-0863">Zinc-finger</keyword>
<evidence type="ECO:0000256" key="4">
    <source>
        <dbReference type="ARBA" id="ARBA00022723"/>
    </source>
</evidence>
<keyword evidence="4" id="KW-0479">Metal-binding</keyword>
<feature type="domain" description="C2H2-type" evidence="12">
    <location>
        <begin position="149"/>
        <end position="176"/>
    </location>
</feature>
<dbReference type="FunFam" id="3.30.160.60:FF:000690">
    <property type="entry name" value="Zinc finger protein 354C"/>
    <property type="match status" value="1"/>
</dbReference>
<feature type="domain" description="C2H2-type" evidence="12">
    <location>
        <begin position="262"/>
        <end position="289"/>
    </location>
</feature>
<evidence type="ECO:0000256" key="5">
    <source>
        <dbReference type="ARBA" id="ARBA00022737"/>
    </source>
</evidence>
<comment type="caution">
    <text evidence="13">The sequence shown here is derived from an EMBL/GenBank/DDBJ whole genome shotgun (WGS) entry which is preliminary data.</text>
</comment>
<accession>A0ABD0YEL8</accession>
<dbReference type="Pfam" id="PF00096">
    <property type="entry name" value="zf-C2H2"/>
    <property type="match status" value="7"/>
</dbReference>
<dbReference type="SMART" id="SM00355">
    <property type="entry name" value="ZnF_C2H2"/>
    <property type="match status" value="7"/>
</dbReference>
<reference evidence="13 14" key="1">
    <citation type="submission" date="2024-07" db="EMBL/GenBank/DDBJ databases">
        <title>Chromosome-level genome assembly of the water stick insect Ranatra chinensis (Heteroptera: Nepidae).</title>
        <authorList>
            <person name="Liu X."/>
        </authorList>
    </citation>
    <scope>NUCLEOTIDE SEQUENCE [LARGE SCALE GENOMIC DNA]</scope>
    <source>
        <strain evidence="13">Cailab_2021Rc</strain>
        <tissue evidence="13">Muscle</tissue>
    </source>
</reference>
<keyword evidence="5" id="KW-0677">Repeat</keyword>
<feature type="domain" description="C2H2-type" evidence="12">
    <location>
        <begin position="234"/>
        <end position="261"/>
    </location>
</feature>
<organism evidence="13 14">
    <name type="scientific">Ranatra chinensis</name>
    <dbReference type="NCBI Taxonomy" id="642074"/>
    <lineage>
        <taxon>Eukaryota</taxon>
        <taxon>Metazoa</taxon>
        <taxon>Ecdysozoa</taxon>
        <taxon>Arthropoda</taxon>
        <taxon>Hexapoda</taxon>
        <taxon>Insecta</taxon>
        <taxon>Pterygota</taxon>
        <taxon>Neoptera</taxon>
        <taxon>Paraneoptera</taxon>
        <taxon>Hemiptera</taxon>
        <taxon>Heteroptera</taxon>
        <taxon>Panheteroptera</taxon>
        <taxon>Nepomorpha</taxon>
        <taxon>Nepidae</taxon>
        <taxon>Ranatrinae</taxon>
        <taxon>Ranatra</taxon>
    </lineage>
</organism>
<keyword evidence="3" id="KW-0597">Phosphoprotein</keyword>
<name>A0ABD0YEL8_9HEMI</name>
<dbReference type="PANTHER" id="PTHR24394:SF29">
    <property type="entry name" value="MYONEURIN"/>
    <property type="match status" value="1"/>
</dbReference>
<feature type="domain" description="C2H2-type" evidence="12">
    <location>
        <begin position="15"/>
        <end position="43"/>
    </location>
</feature>
<comment type="subcellular location">
    <subcellularLocation>
        <location evidence="1">Nucleus</location>
    </subcellularLocation>
</comment>
<feature type="domain" description="C2H2-type" evidence="12">
    <location>
        <begin position="121"/>
        <end position="148"/>
    </location>
</feature>
<dbReference type="InterPro" id="IPR013087">
    <property type="entry name" value="Znf_C2H2_type"/>
</dbReference>
<keyword evidence="8" id="KW-0832">Ubl conjugation</keyword>
<evidence type="ECO:0000259" key="12">
    <source>
        <dbReference type="PROSITE" id="PS50157"/>
    </source>
</evidence>
<evidence type="ECO:0000313" key="14">
    <source>
        <dbReference type="Proteomes" id="UP001558652"/>
    </source>
</evidence>
<dbReference type="GO" id="GO:0008270">
    <property type="term" value="F:zinc ion binding"/>
    <property type="evidence" value="ECO:0007669"/>
    <property type="project" value="UniProtKB-KW"/>
</dbReference>
<evidence type="ECO:0000256" key="3">
    <source>
        <dbReference type="ARBA" id="ARBA00022553"/>
    </source>
</evidence>
<dbReference type="GO" id="GO:0003682">
    <property type="term" value="F:chromatin binding"/>
    <property type="evidence" value="ECO:0007669"/>
    <property type="project" value="UniProtKB-ARBA"/>
</dbReference>
<keyword evidence="9" id="KW-0539">Nucleus</keyword>
<evidence type="ECO:0000256" key="6">
    <source>
        <dbReference type="ARBA" id="ARBA00022771"/>
    </source>
</evidence>
<dbReference type="FunFam" id="3.30.160.60:FF:000624">
    <property type="entry name" value="zinc finger protein 697"/>
    <property type="match status" value="1"/>
</dbReference>
<feature type="non-terminal residue" evidence="13">
    <location>
        <position position="1"/>
    </location>
</feature>
<dbReference type="AlphaFoldDB" id="A0ABD0YEL8"/>
<evidence type="ECO:0000256" key="2">
    <source>
        <dbReference type="ARBA" id="ARBA00022499"/>
    </source>
</evidence>
<dbReference type="EMBL" id="JBFDAA010000008">
    <property type="protein sequence ID" value="KAL1129651.1"/>
    <property type="molecule type" value="Genomic_DNA"/>
</dbReference>
<dbReference type="PANTHER" id="PTHR24394">
    <property type="entry name" value="ZINC FINGER PROTEIN"/>
    <property type="match status" value="1"/>
</dbReference>
<dbReference type="FunFam" id="3.30.160.60:FF:000512">
    <property type="entry name" value="zinc finger protein 197 isoform X1"/>
    <property type="match status" value="1"/>
</dbReference>
<protein>
    <recommendedName>
        <fullName evidence="12">C2H2-type domain-containing protein</fullName>
    </recommendedName>
</protein>
<evidence type="ECO:0000313" key="13">
    <source>
        <dbReference type="EMBL" id="KAL1129651.1"/>
    </source>
</evidence>
<dbReference type="FunFam" id="3.30.160.60:FF:001049">
    <property type="entry name" value="zinc finger protein 319"/>
    <property type="match status" value="1"/>
</dbReference>
<dbReference type="FunFam" id="3.30.160.60:FF:001963">
    <property type="entry name" value="Replication initiator 1"/>
    <property type="match status" value="1"/>
</dbReference>
<dbReference type="PROSITE" id="PS00028">
    <property type="entry name" value="ZINC_FINGER_C2H2_1"/>
    <property type="match status" value="7"/>
</dbReference>
<dbReference type="GO" id="GO:0040029">
    <property type="term" value="P:epigenetic regulation of gene expression"/>
    <property type="evidence" value="ECO:0007669"/>
    <property type="project" value="UniProtKB-ARBA"/>
</dbReference>
<feature type="domain" description="C2H2-type" evidence="12">
    <location>
        <begin position="206"/>
        <end position="233"/>
    </location>
</feature>
<evidence type="ECO:0000256" key="10">
    <source>
        <dbReference type="PROSITE-ProRule" id="PRU00042"/>
    </source>
</evidence>
<dbReference type="GO" id="GO:0005634">
    <property type="term" value="C:nucleus"/>
    <property type="evidence" value="ECO:0007669"/>
    <property type="project" value="UniProtKB-SubCell"/>
</dbReference>
<sequence>FYFIKNAKNEEQNGLSCEQCGRTFRRQKAFDTHIAVAHPQIDEFSEPEDMMEGISIVNIQTGTADDEGDDKLRSWRYSDELNIPANICLDEIKPDMTTTVFCDDLIESEPDKGKKRRTKTTQCPHCSRVFTHRNSLLYHIRSHTGRRPHQCEVCGKSFFAANALRVHMRMHSGDKPYKCEVCSRSFRQWGDLKYHMTSLHSSQKQYQCEFCGKDFARKYSLIVHRRIHTGEKNYVCEFCTKTFRASSYLVNHRRIHTGEKPYSCDICRKAFRVKSDMKRHRNTHNKERAIIQDRIGSDLIIVPDPEPECILPDTPVPLDLNMRQDSANCMTYSRDTLERDPLESDSLERDRLERDPLERDSLERDPSTLFVWLPSSAGTILSDE</sequence>
<evidence type="ECO:0000256" key="1">
    <source>
        <dbReference type="ARBA" id="ARBA00004123"/>
    </source>
</evidence>
<keyword evidence="2" id="KW-1017">Isopeptide bond</keyword>